<keyword evidence="4" id="KW-1185">Reference proteome</keyword>
<gene>
    <name evidence="3" type="ORF">CLCOL_15100</name>
</gene>
<dbReference type="PATRIC" id="fig|1121305.3.peg.1514"/>
<dbReference type="EMBL" id="LTBB01000007">
    <property type="protein sequence ID" value="KYH28779.1"/>
    <property type="molecule type" value="Genomic_DNA"/>
</dbReference>
<feature type="coiled-coil region" evidence="1">
    <location>
        <begin position="161"/>
        <end position="188"/>
    </location>
</feature>
<dbReference type="Proteomes" id="UP000075374">
    <property type="component" value="Unassembled WGS sequence"/>
</dbReference>
<feature type="compositionally biased region" description="Basic and acidic residues" evidence="2">
    <location>
        <begin position="38"/>
        <end position="66"/>
    </location>
</feature>
<evidence type="ECO:0000256" key="1">
    <source>
        <dbReference type="SAM" id="Coils"/>
    </source>
</evidence>
<dbReference type="AlphaFoldDB" id="A0A151AMC3"/>
<evidence type="ECO:0000256" key="2">
    <source>
        <dbReference type="SAM" id="MobiDB-lite"/>
    </source>
</evidence>
<feature type="region of interest" description="Disordered" evidence="2">
    <location>
        <begin position="27"/>
        <end position="66"/>
    </location>
</feature>
<evidence type="ECO:0000313" key="4">
    <source>
        <dbReference type="Proteomes" id="UP000075374"/>
    </source>
</evidence>
<dbReference type="RefSeq" id="WP_061858362.1">
    <property type="nucleotide sequence ID" value="NZ_LTBB01000007.1"/>
</dbReference>
<proteinExistence type="predicted"/>
<comment type="caution">
    <text evidence="3">The sequence shown here is derived from an EMBL/GenBank/DDBJ whole genome shotgun (WGS) entry which is preliminary data.</text>
</comment>
<keyword evidence="1" id="KW-0175">Coiled coil</keyword>
<sequence length="218" mass="25953">MEEKKSIFEKLRLVDRIEKVDKIEKDNNNVEQNNKDTYINKEEQNNINKEKRDEGNSVKKEVESIDKEENNKNSIEKKAIVNNKPLTVEQIYEKFKVGNTNENNVFLIDSYLKALPENLPTDVKRQSVLNIIKVSKMDIEDLIQDGKKRLDVLNSYTIEIEKETEQIIKEYENKIQELYKKIDEYKKIISERGIFQEEQKAYIDYETQKIENIIKFVK</sequence>
<organism evidence="3 4">
    <name type="scientific">Clostridium colicanis DSM 13634</name>
    <dbReference type="NCBI Taxonomy" id="1121305"/>
    <lineage>
        <taxon>Bacteria</taxon>
        <taxon>Bacillati</taxon>
        <taxon>Bacillota</taxon>
        <taxon>Clostridia</taxon>
        <taxon>Eubacteriales</taxon>
        <taxon>Clostridiaceae</taxon>
        <taxon>Clostridium</taxon>
    </lineage>
</organism>
<accession>A0A151AMC3</accession>
<name>A0A151AMC3_9CLOT</name>
<evidence type="ECO:0000313" key="3">
    <source>
        <dbReference type="EMBL" id="KYH28779.1"/>
    </source>
</evidence>
<protein>
    <submittedName>
        <fullName evidence="3">Uncharacterized protein</fullName>
    </submittedName>
</protein>
<reference evidence="3 4" key="1">
    <citation type="submission" date="2016-02" db="EMBL/GenBank/DDBJ databases">
        <title>Genome sequence of Clostridium colicanis DSM 13634.</title>
        <authorList>
            <person name="Poehlein A."/>
            <person name="Daniel R."/>
        </authorList>
    </citation>
    <scope>NUCLEOTIDE SEQUENCE [LARGE SCALE GENOMIC DNA]</scope>
    <source>
        <strain evidence="3 4">DSM 13634</strain>
    </source>
</reference>
<dbReference type="STRING" id="1121305.CLCOL_15100"/>